<evidence type="ECO:0000259" key="1">
    <source>
        <dbReference type="Pfam" id="PF13619"/>
    </source>
</evidence>
<dbReference type="Proteomes" id="UP000094313">
    <property type="component" value="Chromosome"/>
</dbReference>
<dbReference type="RefSeq" id="WP_069381138.1">
    <property type="nucleotide sequence ID" value="NZ_CP017141.1"/>
</dbReference>
<protein>
    <submittedName>
        <fullName evidence="2">KTSC domain-containing protein</fullName>
    </submittedName>
</protein>
<proteinExistence type="predicted"/>
<organism evidence="2 3">
    <name type="scientific">Pedobacter steynii</name>
    <dbReference type="NCBI Taxonomy" id="430522"/>
    <lineage>
        <taxon>Bacteria</taxon>
        <taxon>Pseudomonadati</taxon>
        <taxon>Bacteroidota</taxon>
        <taxon>Sphingobacteriia</taxon>
        <taxon>Sphingobacteriales</taxon>
        <taxon>Sphingobacteriaceae</taxon>
        <taxon>Pedobacter</taxon>
    </lineage>
</organism>
<keyword evidence="3" id="KW-1185">Reference proteome</keyword>
<dbReference type="EMBL" id="CP017141">
    <property type="protein sequence ID" value="AOM79476.1"/>
    <property type="molecule type" value="Genomic_DNA"/>
</dbReference>
<dbReference type="Pfam" id="PF13619">
    <property type="entry name" value="KTSC"/>
    <property type="match status" value="1"/>
</dbReference>
<dbReference type="KEGG" id="psty:BFS30_21330"/>
<gene>
    <name evidence="2" type="ORF">BFS30_21330</name>
</gene>
<evidence type="ECO:0000313" key="3">
    <source>
        <dbReference type="Proteomes" id="UP000094313"/>
    </source>
</evidence>
<evidence type="ECO:0000313" key="2">
    <source>
        <dbReference type="EMBL" id="AOM79476.1"/>
    </source>
</evidence>
<dbReference type="AlphaFoldDB" id="A0A1D7QLB9"/>
<accession>A0A1D7QLB9</accession>
<feature type="domain" description="KTSC" evidence="1">
    <location>
        <begin position="3"/>
        <end position="59"/>
    </location>
</feature>
<reference evidence="2 3" key="1">
    <citation type="submission" date="2016-08" db="EMBL/GenBank/DDBJ databases">
        <authorList>
            <person name="Seilhamer J.J."/>
        </authorList>
    </citation>
    <scope>NUCLEOTIDE SEQUENCE [LARGE SCALE GENOMIC DNA]</scope>
    <source>
        <strain evidence="2 3">DX4</strain>
    </source>
</reference>
<sequence>MPSSVIKSFDYDQDSAVLLITFVSGLKYKYMNVPPEVFAMLKAAGSKGRYFNHHIRNKFKYRKIRNH</sequence>
<dbReference type="InterPro" id="IPR025309">
    <property type="entry name" value="KTSC_dom"/>
</dbReference>
<dbReference type="OrthoDB" id="8450910at2"/>
<name>A0A1D7QLB9_9SPHI</name>